<keyword evidence="2" id="KW-0274">FAD</keyword>
<sequence length="601" mass="66137">MPSDIDADYLIVGAGPAGLSLGCFLGQNGLKGLIIAKAPATANTPRAHGFNPFAFECLRDIGLEDAALDRATRGPAYQSIRWCRSMGGQEYARLLGFGGNPASMAATATISPCEYVDLPQSHLEPILLQHASQHNFPVRFSSELVNIERCADDTVNDPSTIICTILDHVSQKTYTIRTRYLFGADGARSQVVRALEFKFIHKPSWGNACNVFFRADLGHFLHEGRLAALHWILQPERAIFPGVVAHFRAVRPSKEWVMVCFGPDGKNPLEGLTVDSPEITELVRALIGDDTVKIDILAVDPWAVRESVAEEYRHSGSNVFLLGDAAHRHPPSFGLGLNTAIQDSYNLAWKVAYVSRRLAGPSLLGTYSEERQPVGATLVREANIGIRAQAKMWEALGMFEPSREERLNQLARLTEATVEGTACRSKIRDALAEIELELLSLGVAYNQWYTSKAIELMDEPGKRPPLEGNPITTPQISTFPGTRLPHARLDLSTRRKVISTHDLAGKAAFCLLIGIGGEAWRGAARTISESTGIPINVYGIGYGLDYADIYGEWYSKRGVEETGCVLVRPDRFVAWRSPTMVSDCQAQLMKVLERVLCRHEL</sequence>
<organism evidence="5 6">
    <name type="scientific">Aspergillus arachidicola</name>
    <dbReference type="NCBI Taxonomy" id="656916"/>
    <lineage>
        <taxon>Eukaryota</taxon>
        <taxon>Fungi</taxon>
        <taxon>Dikarya</taxon>
        <taxon>Ascomycota</taxon>
        <taxon>Pezizomycotina</taxon>
        <taxon>Eurotiomycetes</taxon>
        <taxon>Eurotiomycetidae</taxon>
        <taxon>Eurotiales</taxon>
        <taxon>Aspergillaceae</taxon>
        <taxon>Aspergillus</taxon>
        <taxon>Aspergillus subgen. Circumdati</taxon>
    </lineage>
</organism>
<name>A0A2G7G907_9EURO</name>
<feature type="domain" description="FAD-binding" evidence="4">
    <location>
        <begin position="7"/>
        <end position="381"/>
    </location>
</feature>
<comment type="caution">
    <text evidence="5">The sequence shown here is derived from an EMBL/GenBank/DDBJ whole genome shotgun (WGS) entry which is preliminary data.</text>
</comment>
<reference evidence="5 6" key="1">
    <citation type="submission" date="2017-05" db="EMBL/GenBank/DDBJ databases">
        <title>Genome sequence for an aflatoxigenic pathogen of Argentinian peanut, Aspergillus arachidicola.</title>
        <authorList>
            <person name="Moore G."/>
            <person name="Beltz S.B."/>
            <person name="Mack B.M."/>
        </authorList>
    </citation>
    <scope>NUCLEOTIDE SEQUENCE [LARGE SCALE GENOMIC DNA]</scope>
    <source>
        <strain evidence="5 6">CBS 117610</strain>
    </source>
</reference>
<protein>
    <recommendedName>
        <fullName evidence="4">FAD-binding domain-containing protein</fullName>
    </recommendedName>
</protein>
<evidence type="ECO:0000313" key="6">
    <source>
        <dbReference type="Proteomes" id="UP000231358"/>
    </source>
</evidence>
<dbReference type="InterPro" id="IPR050641">
    <property type="entry name" value="RIFMO-like"/>
</dbReference>
<dbReference type="EMBL" id="NEXV01000079">
    <property type="protein sequence ID" value="PIG89085.1"/>
    <property type="molecule type" value="Genomic_DNA"/>
</dbReference>
<evidence type="ECO:0000313" key="5">
    <source>
        <dbReference type="EMBL" id="PIG89085.1"/>
    </source>
</evidence>
<dbReference type="Pfam" id="PF21274">
    <property type="entry name" value="Rng_hyd_C"/>
    <property type="match status" value="1"/>
</dbReference>
<dbReference type="AlphaFoldDB" id="A0A2G7G907"/>
<dbReference type="GO" id="GO:0016709">
    <property type="term" value="F:oxidoreductase activity, acting on paired donors, with incorporation or reduction of molecular oxygen, NAD(P)H as one donor, and incorporation of one atom of oxygen"/>
    <property type="evidence" value="ECO:0007669"/>
    <property type="project" value="UniProtKB-ARBA"/>
</dbReference>
<dbReference type="STRING" id="656916.A0A2G7G907"/>
<proteinExistence type="predicted"/>
<dbReference type="PANTHER" id="PTHR43004:SF8">
    <property type="entry name" value="FAD-BINDING DOMAIN-CONTAINING PROTEIN-RELATED"/>
    <property type="match status" value="1"/>
</dbReference>
<dbReference type="PRINTS" id="PR00420">
    <property type="entry name" value="RNGMNOXGNASE"/>
</dbReference>
<keyword evidence="6" id="KW-1185">Reference proteome</keyword>
<dbReference type="GO" id="GO:0071949">
    <property type="term" value="F:FAD binding"/>
    <property type="evidence" value="ECO:0007669"/>
    <property type="project" value="InterPro"/>
</dbReference>
<accession>A0A2G7G907</accession>
<evidence type="ECO:0000256" key="3">
    <source>
        <dbReference type="ARBA" id="ARBA00023002"/>
    </source>
</evidence>
<evidence type="ECO:0000256" key="2">
    <source>
        <dbReference type="ARBA" id="ARBA00022827"/>
    </source>
</evidence>
<dbReference type="Gene3D" id="3.30.9.10">
    <property type="entry name" value="D-Amino Acid Oxidase, subunit A, domain 2"/>
    <property type="match status" value="1"/>
</dbReference>
<dbReference type="PANTHER" id="PTHR43004">
    <property type="entry name" value="TRK SYSTEM POTASSIUM UPTAKE PROTEIN"/>
    <property type="match status" value="1"/>
</dbReference>
<evidence type="ECO:0000256" key="1">
    <source>
        <dbReference type="ARBA" id="ARBA00022630"/>
    </source>
</evidence>
<dbReference type="Gene3D" id="3.50.50.60">
    <property type="entry name" value="FAD/NAD(P)-binding domain"/>
    <property type="match status" value="1"/>
</dbReference>
<evidence type="ECO:0000259" key="4">
    <source>
        <dbReference type="Pfam" id="PF01494"/>
    </source>
</evidence>
<keyword evidence="3" id="KW-0560">Oxidoreductase</keyword>
<dbReference type="InterPro" id="IPR036188">
    <property type="entry name" value="FAD/NAD-bd_sf"/>
</dbReference>
<dbReference type="SUPFAM" id="SSF51905">
    <property type="entry name" value="FAD/NAD(P)-binding domain"/>
    <property type="match status" value="1"/>
</dbReference>
<dbReference type="Proteomes" id="UP000231358">
    <property type="component" value="Unassembled WGS sequence"/>
</dbReference>
<dbReference type="Gene3D" id="3.40.30.120">
    <property type="match status" value="1"/>
</dbReference>
<dbReference type="Pfam" id="PF01494">
    <property type="entry name" value="FAD_binding_3"/>
    <property type="match status" value="1"/>
</dbReference>
<dbReference type="InterPro" id="IPR002938">
    <property type="entry name" value="FAD-bd"/>
</dbReference>
<keyword evidence="1" id="KW-0285">Flavoprotein</keyword>
<gene>
    <name evidence="5" type="ORF">AARAC_011272</name>
</gene>